<evidence type="ECO:0000313" key="2">
    <source>
        <dbReference type="Proteomes" id="UP001364695"/>
    </source>
</evidence>
<dbReference type="EMBL" id="JAWDIE010000008">
    <property type="protein sequence ID" value="MEJ7138116.1"/>
    <property type="molecule type" value="Genomic_DNA"/>
</dbReference>
<proteinExistence type="predicted"/>
<accession>A0ACC6P1Q0</accession>
<sequence length="210" mass="21911">MTLATWLLYVAAVLVLTVTPGPSVLMCVSTSVNLGARKALIASLGSTTAIVSIMALSALGLGTALAASETLFSVLKWLGAAYLAYLGITSLFSSASEIAVSGSVESSTGGRLFAQGFLVGASNPKALLFFGALFPQFIVPSAPQVPQFLVLGVTFIFFELLWLTIYALSASKAKRWLQQPRRAKLFNRATGVVFLVAAGLLASSKRTSAA</sequence>
<organism evidence="1 2">
    <name type="scientific">Amphibiibacter pelophylacis</name>
    <dbReference type="NCBI Taxonomy" id="1799477"/>
    <lineage>
        <taxon>Bacteria</taxon>
        <taxon>Pseudomonadati</taxon>
        <taxon>Pseudomonadota</taxon>
        <taxon>Betaproteobacteria</taxon>
        <taxon>Burkholderiales</taxon>
        <taxon>Sphaerotilaceae</taxon>
        <taxon>Amphibiibacter</taxon>
    </lineage>
</organism>
<name>A0ACC6P1Q0_9BURK</name>
<comment type="caution">
    <text evidence="1">The sequence shown here is derived from an EMBL/GenBank/DDBJ whole genome shotgun (WGS) entry which is preliminary data.</text>
</comment>
<dbReference type="Proteomes" id="UP001364695">
    <property type="component" value="Unassembled WGS sequence"/>
</dbReference>
<keyword evidence="2" id="KW-1185">Reference proteome</keyword>
<evidence type="ECO:0000313" key="1">
    <source>
        <dbReference type="EMBL" id="MEJ7138116.1"/>
    </source>
</evidence>
<gene>
    <name evidence="1" type="ORF">RV045_06685</name>
</gene>
<reference evidence="1" key="1">
    <citation type="submission" date="2023-10" db="EMBL/GenBank/DDBJ databases">
        <title>Amphibacter perezi, gen. nov., sp. nov. a novel taxa of the family Comamonadaceae, class Betaproteobacteria isolated from the skin microbiota of Pelophylax perezi from different populations.</title>
        <authorList>
            <person name="Costa S."/>
            <person name="Proenca D.N."/>
            <person name="Lopes I."/>
            <person name="Morais P.V."/>
        </authorList>
    </citation>
    <scope>NUCLEOTIDE SEQUENCE</scope>
    <source>
        <strain evidence="1">SL12-8</strain>
    </source>
</reference>
<protein>
    <submittedName>
        <fullName evidence="1">LysE family transporter</fullName>
    </submittedName>
</protein>